<protein>
    <submittedName>
        <fullName evidence="2">YfhO family protein</fullName>
    </submittedName>
</protein>
<evidence type="ECO:0000313" key="2">
    <source>
        <dbReference type="EMBL" id="MYC94885.1"/>
    </source>
</evidence>
<name>A0A6B1D5X9_9CHLR</name>
<keyword evidence="1" id="KW-1133">Transmembrane helix</keyword>
<feature type="transmembrane region" description="Helical" evidence="1">
    <location>
        <begin position="807"/>
        <end position="827"/>
    </location>
</feature>
<feature type="transmembrane region" description="Helical" evidence="1">
    <location>
        <begin position="513"/>
        <end position="533"/>
    </location>
</feature>
<feature type="transmembrane region" description="Helical" evidence="1">
    <location>
        <begin position="41"/>
        <end position="61"/>
    </location>
</feature>
<evidence type="ECO:0000256" key="1">
    <source>
        <dbReference type="SAM" id="Phobius"/>
    </source>
</evidence>
<dbReference type="InterPro" id="IPR018580">
    <property type="entry name" value="Uncharacterised_YfhO"/>
</dbReference>
<comment type="caution">
    <text evidence="2">The sequence shown here is derived from an EMBL/GenBank/DDBJ whole genome shotgun (WGS) entry which is preliminary data.</text>
</comment>
<keyword evidence="1" id="KW-0812">Transmembrane</keyword>
<feature type="transmembrane region" description="Helical" evidence="1">
    <location>
        <begin position="339"/>
        <end position="358"/>
    </location>
</feature>
<dbReference type="EMBL" id="VXMH01000036">
    <property type="protein sequence ID" value="MYC94885.1"/>
    <property type="molecule type" value="Genomic_DNA"/>
</dbReference>
<keyword evidence="1" id="KW-0472">Membrane</keyword>
<feature type="transmembrane region" description="Helical" evidence="1">
    <location>
        <begin position="158"/>
        <end position="176"/>
    </location>
</feature>
<dbReference type="PANTHER" id="PTHR38454">
    <property type="entry name" value="INTEGRAL MEMBRANE PROTEIN-RELATED"/>
    <property type="match status" value="1"/>
</dbReference>
<sequence length="837" mass="91902">MSTPSDLLPVSTGLLILLLWAGATAWLTYRRDERRWDLLGAALLAGMFAAFFGRTISGAVYQPADGGDLVSFLFPIYRFAARTLSQGQLPLWNPHLYGGAPFITDIQAGFLYPPNLLLFLLNPAFDYRWMQLLSIGHLWWAGLGVYVLVRTLGRSRPAALLAGLAFGLCDILFIHLGNLNLVAVLSWSGWILTACHLALTRRSLPWAGVAAALFAIANYAGHAQSSYYLAMTVGIYSLGRMGADYWESLATVSHQTALRKSIAGLQYPLTVFILTALLSAPILLPAFEMLPFTQRGAFDYQDTISYSLEPGPAFIGLLTPGFFGRGPWDYWGSWDRVELPYTGLVTILVAAGAILLPMPEKRRRLLPWLALALSGFVIALGGNTPVHGWLTRILPVYGSFQAPARTIVLWALALSVLAAFGLDALLRGRSRSQEDAPSLHHTLYLYLIRFGAPVLLVVAIPLALVTTRVLDGDSVAMQRAAMSAQAVLIAITVWLAVSLLLALYRRKRLASGMFAPLLLILLLLELTAAGINIDVSENDPSRSFAQPEVIAYLQGQAGTNVAADRDSANPAPPNTNLDHFRIDVRTGIYDLWQPNTAALFGLQDVWGIYNPLVLTHWQGLWNNNPGRHTRIYDMYNVRFVIVRDGTPLDDQYTLAYDAPGPLAVYENPDPLPRAWLVPVAQLLPDEEAVLAALKQPSFEPMHAVVLAQRHDDIPSIPATADESDPSSMAGPVSVLAYSPNEIVLAVHAERPGYLVLSEVWFPGWLATVNREPAPVRRANYTFRALPVPPGDLEIRLWYAPESWRRGLALFGVGFLLLAGLFLSRLVALKRRGVQRGV</sequence>
<feature type="transmembrane region" description="Helical" evidence="1">
    <location>
        <begin position="443"/>
        <end position="464"/>
    </location>
</feature>
<feature type="transmembrane region" description="Helical" evidence="1">
    <location>
        <begin position="365"/>
        <end position="382"/>
    </location>
</feature>
<feature type="transmembrane region" description="Helical" evidence="1">
    <location>
        <begin position="484"/>
        <end position="504"/>
    </location>
</feature>
<accession>A0A6B1D5X9</accession>
<feature type="transmembrane region" description="Helical" evidence="1">
    <location>
        <begin position="129"/>
        <end position="149"/>
    </location>
</feature>
<reference evidence="2" key="1">
    <citation type="submission" date="2019-09" db="EMBL/GenBank/DDBJ databases">
        <title>Characterisation of the sponge microbiome using genome-centric metagenomics.</title>
        <authorList>
            <person name="Engelberts J.P."/>
            <person name="Robbins S.J."/>
            <person name="De Goeij J.M."/>
            <person name="Aranda M."/>
            <person name="Bell S.C."/>
            <person name="Webster N.S."/>
        </authorList>
    </citation>
    <scope>NUCLEOTIDE SEQUENCE</scope>
    <source>
        <strain evidence="2">SB0661_bin_32</strain>
    </source>
</reference>
<dbReference type="AlphaFoldDB" id="A0A6B1D5X9"/>
<organism evidence="2">
    <name type="scientific">Caldilineaceae bacterium SB0661_bin_32</name>
    <dbReference type="NCBI Taxonomy" id="2605255"/>
    <lineage>
        <taxon>Bacteria</taxon>
        <taxon>Bacillati</taxon>
        <taxon>Chloroflexota</taxon>
        <taxon>Caldilineae</taxon>
        <taxon>Caldilineales</taxon>
        <taxon>Caldilineaceae</taxon>
    </lineage>
</organism>
<feature type="transmembrane region" description="Helical" evidence="1">
    <location>
        <begin position="402"/>
        <end position="422"/>
    </location>
</feature>
<dbReference type="PANTHER" id="PTHR38454:SF1">
    <property type="entry name" value="INTEGRAL MEMBRANE PROTEIN"/>
    <property type="match status" value="1"/>
</dbReference>
<feature type="transmembrane region" description="Helical" evidence="1">
    <location>
        <begin position="267"/>
        <end position="287"/>
    </location>
</feature>
<gene>
    <name evidence="2" type="ORF">F4X14_07930</name>
</gene>
<proteinExistence type="predicted"/>
<feature type="transmembrane region" description="Helical" evidence="1">
    <location>
        <begin position="204"/>
        <end position="221"/>
    </location>
</feature>
<feature type="transmembrane region" description="Helical" evidence="1">
    <location>
        <begin position="12"/>
        <end position="29"/>
    </location>
</feature>